<feature type="domain" description="DUF6531" evidence="3">
    <location>
        <begin position="165"/>
        <end position="243"/>
    </location>
</feature>
<dbReference type="Pfam" id="PF05593">
    <property type="entry name" value="RHS_repeat"/>
    <property type="match status" value="1"/>
</dbReference>
<feature type="region of interest" description="Disordered" evidence="2">
    <location>
        <begin position="102"/>
        <end position="135"/>
    </location>
</feature>
<dbReference type="Gene3D" id="2.180.10.10">
    <property type="entry name" value="RHS repeat-associated core"/>
    <property type="match status" value="3"/>
</dbReference>
<dbReference type="NCBIfam" id="TIGR03696">
    <property type="entry name" value="Rhs_assc_core"/>
    <property type="match status" value="1"/>
</dbReference>
<dbReference type="Proteomes" id="UP001231616">
    <property type="component" value="Unassembled WGS sequence"/>
</dbReference>
<organism evidence="5 6">
    <name type="scientific">Alkalimonas collagenimarina</name>
    <dbReference type="NCBI Taxonomy" id="400390"/>
    <lineage>
        <taxon>Bacteria</taxon>
        <taxon>Pseudomonadati</taxon>
        <taxon>Pseudomonadota</taxon>
        <taxon>Gammaproteobacteria</taxon>
        <taxon>Alkalimonas</taxon>
    </lineage>
</organism>
<dbReference type="EMBL" id="JAUZVZ010000029">
    <property type="protein sequence ID" value="MDP4537656.1"/>
    <property type="molecule type" value="Genomic_DNA"/>
</dbReference>
<protein>
    <submittedName>
        <fullName evidence="5">RHS repeat-associated core domain-containing protein</fullName>
    </submittedName>
</protein>
<evidence type="ECO:0000256" key="2">
    <source>
        <dbReference type="SAM" id="MobiDB-lite"/>
    </source>
</evidence>
<dbReference type="InterPro" id="IPR031325">
    <property type="entry name" value="RHS_repeat"/>
</dbReference>
<dbReference type="NCBIfam" id="TIGR01643">
    <property type="entry name" value="YD_repeat_2x"/>
    <property type="match status" value="5"/>
</dbReference>
<accession>A0ABT9H2X5</accession>
<evidence type="ECO:0000259" key="4">
    <source>
        <dbReference type="Pfam" id="PF25023"/>
    </source>
</evidence>
<feature type="domain" description="Teneurin-like YD-shell" evidence="4">
    <location>
        <begin position="591"/>
        <end position="756"/>
    </location>
</feature>
<dbReference type="InterPro" id="IPR045351">
    <property type="entry name" value="DUF6531"/>
</dbReference>
<dbReference type="InterPro" id="IPR022385">
    <property type="entry name" value="Rhs_assc_core"/>
</dbReference>
<feature type="domain" description="Teneurin-like YD-shell" evidence="4">
    <location>
        <begin position="865"/>
        <end position="1144"/>
    </location>
</feature>
<feature type="compositionally biased region" description="Low complexity" evidence="2">
    <location>
        <begin position="113"/>
        <end position="133"/>
    </location>
</feature>
<keyword evidence="6" id="KW-1185">Reference proteome</keyword>
<sequence>MSEKQLKLKGIHGSQIVVCMAPAPGIGKAIHFDSLAQAQSYLKQNFRLQAATSDSLLTLYSWLGGQQNSALSGISASRADAIRQTIAQALVDKKLHAYEVPNVTRPETSNSLAAGSGSSSSKKSSPASPGGKATSAEANMAINQSQSSNATGGPDLANKDKATCGDPVAMCNGEEILELTDFTLEGPLPLHWARCYRSSQSDQAVGLGHGWRTPFHQMIERRVNDDDSKSLVLINEEGRYIQFDDIAAGSSCHQLTEALTLHHDGKGSLVVYRSEQHWEFAPLQGQPDRWVLHKVLNSLGHSLQCFYDKQGRLSRIDYTSKKGIEFYYGNHHQIERIEAVEKTADGLKPLGVTLARYQYDEAGDLQSAVNSQQQQEHYRYEGHLLVERQRASGFRHYFSWDASGPSARCLRNWGDDGYYDYHFEYLDEQRLAISTDSRGQRWEYWHNAQNRLIKKVAPDGATWHYSWTIHGQKQSEVSPSGVQTEYRYNRQGQLAAICEADGAITRFEYNELGQRTTIVDAEDGIWQREFTAAGLLRLERRPDGTETSYRYNERDQLVEICQPDQSLQQFIWNDEGHLLATKTAGSVTRYSYDRLGRVNGSINAAGLVTEYIRDALGQLTAQKQYPQDAPDQAELQQYQYDAAGRLLKSTNAEGLSTAWSYEGLSQPVELRYADGSSLHYEYDKERNLTAIMRSDGARYQLDYDGHERPVRLQGFDGREQLYQYDADGKVSSQRDSNERFTKVKRDNRGRITEQTAQVQQRIDTNHFHYDKVGRMLRANNAQRKLRFRYDKAGQLTENWQGDWRLQHQYRHGRRSQTILPDGTRLDYHYHANGQLNQLAINQQPVLWRSFDAAGREVHREYASGLQQHQEFDVHSRLTEQRWQGNSTQAMMNHQRERQYQYSALHQVVAVKDNQEGDTRYQYNNIDQLIAKQHSQVSSHNETHQWDSFGNPAGDGIELHNDRLVRYHDHKYQYDACGNQTVLQHKQHSQSREFNGFNQLVSLNHDGELSRYEYDALGRRSAKITSQGRIDYLWDGDTLIGECQNGEFSWYLAEPGSHKPLFLLKGGELYSYQLDQLGTPLSVTDSDNKVVWQASYSVFGKATVTVNDIDNPIRFQGQYFDQESGLHYNHFRYYDPTTGRFISQDPIGLLGGINHYQYAPNHINWIDPLGLCAKENEHKYVLIGEGQAAVELYAELMREKYPTMEFRTIAKDWKSIVKKSGANREQLGSAEWERKAVAGNVEWIKDMHKDNYTFIDLGEDSSSNRSSFYLAEKDALKEINAKVLKANKKNIDIARTSAKPSGRPPSKIL</sequence>
<dbReference type="PANTHER" id="PTHR32305">
    <property type="match status" value="1"/>
</dbReference>
<keyword evidence="1" id="KW-0677">Repeat</keyword>
<reference evidence="5 6" key="1">
    <citation type="submission" date="2023-08" db="EMBL/GenBank/DDBJ databases">
        <authorList>
            <person name="Joshi A."/>
            <person name="Thite S."/>
        </authorList>
    </citation>
    <scope>NUCLEOTIDE SEQUENCE [LARGE SCALE GENOMIC DNA]</scope>
    <source>
        <strain evidence="5 6">AC40</strain>
    </source>
</reference>
<dbReference type="Pfam" id="PF20148">
    <property type="entry name" value="DUF6531"/>
    <property type="match status" value="1"/>
</dbReference>
<dbReference type="InterPro" id="IPR056823">
    <property type="entry name" value="TEN-like_YD-shell"/>
</dbReference>
<dbReference type="PANTHER" id="PTHR32305:SF15">
    <property type="entry name" value="PROTEIN RHSA-RELATED"/>
    <property type="match status" value="1"/>
</dbReference>
<comment type="caution">
    <text evidence="5">The sequence shown here is derived from an EMBL/GenBank/DDBJ whole genome shotgun (WGS) entry which is preliminary data.</text>
</comment>
<dbReference type="RefSeq" id="WP_305894905.1">
    <property type="nucleotide sequence ID" value="NZ_JAUZVZ010000029.1"/>
</dbReference>
<dbReference type="Pfam" id="PF25023">
    <property type="entry name" value="TEN_YD-shell"/>
    <property type="match status" value="2"/>
</dbReference>
<evidence type="ECO:0000313" key="5">
    <source>
        <dbReference type="EMBL" id="MDP4537656.1"/>
    </source>
</evidence>
<gene>
    <name evidence="5" type="ORF">Q3O60_15830</name>
</gene>
<evidence type="ECO:0000313" key="6">
    <source>
        <dbReference type="Proteomes" id="UP001231616"/>
    </source>
</evidence>
<evidence type="ECO:0000259" key="3">
    <source>
        <dbReference type="Pfam" id="PF20148"/>
    </source>
</evidence>
<evidence type="ECO:0000256" key="1">
    <source>
        <dbReference type="ARBA" id="ARBA00022737"/>
    </source>
</evidence>
<dbReference type="InterPro" id="IPR050708">
    <property type="entry name" value="T6SS_VgrG/RHS"/>
</dbReference>
<dbReference type="InterPro" id="IPR006530">
    <property type="entry name" value="YD"/>
</dbReference>
<proteinExistence type="predicted"/>
<name>A0ABT9H2X5_9GAMM</name>